<gene>
    <name evidence="2" type="ORF">TM448B01032_0013</name>
</gene>
<feature type="region of interest" description="Disordered" evidence="1">
    <location>
        <begin position="228"/>
        <end position="263"/>
    </location>
</feature>
<accession>A0A6M3XJV1</accession>
<reference evidence="2" key="1">
    <citation type="submission" date="2020-03" db="EMBL/GenBank/DDBJ databases">
        <title>The deep terrestrial virosphere.</title>
        <authorList>
            <person name="Holmfeldt K."/>
            <person name="Nilsson E."/>
            <person name="Simone D."/>
            <person name="Lopez-Fernandez M."/>
            <person name="Wu X."/>
            <person name="de Brujin I."/>
            <person name="Lundin D."/>
            <person name="Andersson A."/>
            <person name="Bertilsson S."/>
            <person name="Dopson M."/>
        </authorList>
    </citation>
    <scope>NUCLEOTIDE SEQUENCE</scope>
    <source>
        <strain evidence="2">TM448B01032</strain>
    </source>
</reference>
<evidence type="ECO:0000256" key="1">
    <source>
        <dbReference type="SAM" id="MobiDB-lite"/>
    </source>
</evidence>
<dbReference type="EMBL" id="MT144691">
    <property type="protein sequence ID" value="QJH97557.1"/>
    <property type="molecule type" value="Genomic_DNA"/>
</dbReference>
<proteinExistence type="predicted"/>
<organism evidence="2">
    <name type="scientific">viral metagenome</name>
    <dbReference type="NCBI Taxonomy" id="1070528"/>
    <lineage>
        <taxon>unclassified sequences</taxon>
        <taxon>metagenomes</taxon>
        <taxon>organismal metagenomes</taxon>
    </lineage>
</organism>
<protein>
    <submittedName>
        <fullName evidence="2">Uncharacterized protein</fullName>
    </submittedName>
</protein>
<dbReference type="AlphaFoldDB" id="A0A6M3XJV1"/>
<feature type="compositionally biased region" description="Low complexity" evidence="1">
    <location>
        <begin position="237"/>
        <end position="249"/>
    </location>
</feature>
<feature type="compositionally biased region" description="Gly residues" evidence="1">
    <location>
        <begin position="250"/>
        <end position="263"/>
    </location>
</feature>
<sequence>MANTQQAQSTALSVLSRVGTSLGTRALGSLAGISGSSLAMGGLFAAPLIYGLSSIFREKEQQMDTIPITWITPDSEGNAYYQADKSKMPVKLVEVPGASTRTTDPVSGATIPGGGQKLYFLPGADPSRVAAMLSGRTGQTFDFSSIPTTPTQRQMAAIPGQSQLFDVGPPTGREGERQEGINQTRLFVPYSTGQPEAGAGQMSNIPGQSSGSPVLAPGEYQQKYGTYPGTPTGGTGAATRTTGTTTTTGATGGATTGTAGGGTATAAVPTGPFLNDSQARAWILQNLGWDALQRYVQNQNTPTVSPYTPGGASGRQGFENLPPGVESRTTMTVNIPGVGAVGLEGQDAVRWGQLVQQYGIDHPEIRNFVGNRFGSDAMSRYIEAIRSGTAGTQSVSGMSPEWMAANWTPAQIAAYNASLTASNTPVPQAVGMWGPQSTGGDVRFMGGTPTGTPTGTAPMYSPTVATGANTYTSANTSGASTMNTATSATAMNRTGWEHYRERFGRYPGDTSLLPQWGAGEQATYQPYSSYTGDTSPARGMDPVEWRPVAGGASDSSPGRNPWDPVEWRPVAGGASDRAPYISRAASGSLMYYEWNQAAGQWMSRPASAADQRRVQGAGGTTAPTPAITQDPPEYANVYGPGGAPINQNTSGNANTSGATGSWYWWQNLGIPQSVAFRMMGYYQDPTTGAWSTGNPNTTATGTTGAGTTGATTATTPYTAQLRTRQRRNTMLTGGQGLLGGAPIYRPSLLGA</sequence>
<evidence type="ECO:0000313" key="2">
    <source>
        <dbReference type="EMBL" id="QJH97557.1"/>
    </source>
</evidence>
<name>A0A6M3XJV1_9ZZZZ</name>